<dbReference type="InterPro" id="IPR036390">
    <property type="entry name" value="WH_DNA-bd_sf"/>
</dbReference>
<evidence type="ECO:0000313" key="13">
    <source>
        <dbReference type="Proteomes" id="UP000502508"/>
    </source>
</evidence>
<keyword evidence="6" id="KW-0238">DNA-binding</keyword>
<dbReference type="HAMAP" id="MF_00868">
    <property type="entry name" value="Cds1"/>
    <property type="match status" value="1"/>
</dbReference>
<evidence type="ECO:0000256" key="2">
    <source>
        <dbReference type="ARBA" id="ARBA00004496"/>
    </source>
</evidence>
<dbReference type="Gene3D" id="3.40.50.1100">
    <property type="match status" value="2"/>
</dbReference>
<keyword evidence="4 10" id="KW-0663">Pyridoxal phosphate</keyword>
<keyword evidence="7" id="KW-0804">Transcription</keyword>
<feature type="domain" description="HTH asnC-type" evidence="11">
    <location>
        <begin position="1"/>
        <end position="62"/>
    </location>
</feature>
<comment type="function">
    <text evidence="10">A cysteine desulfhydrase that generates hydrogen sulfide, H(2)S. The H(2)S produced by this enzyme modulates the balance between respiration and glycolysis, and contributes to redox homeostasis. Probably eliminates toxic levels of Cys (which can induce oxidative stress).</text>
</comment>
<dbReference type="InterPro" id="IPR001926">
    <property type="entry name" value="TrpB-like_PALP"/>
</dbReference>
<evidence type="ECO:0000256" key="8">
    <source>
        <dbReference type="ARBA" id="ARBA00023239"/>
    </source>
</evidence>
<dbReference type="Gene3D" id="1.10.10.10">
    <property type="entry name" value="Winged helix-like DNA-binding domain superfamily/Winged helix DNA-binding domain"/>
    <property type="match status" value="1"/>
</dbReference>
<dbReference type="Pfam" id="PF00291">
    <property type="entry name" value="PALP"/>
    <property type="match status" value="1"/>
</dbReference>
<proteinExistence type="inferred from homology"/>
<dbReference type="InterPro" id="IPR036388">
    <property type="entry name" value="WH-like_DNA-bd_sf"/>
</dbReference>
<keyword evidence="5" id="KW-0805">Transcription regulation</keyword>
<dbReference type="InterPro" id="IPR050214">
    <property type="entry name" value="Cys_Synth/Cystath_Beta-Synth"/>
</dbReference>
<evidence type="ECO:0000256" key="3">
    <source>
        <dbReference type="ARBA" id="ARBA00022490"/>
    </source>
</evidence>
<accession>A0A6F8Y4F8</accession>
<comment type="subcellular location">
    <subcellularLocation>
        <location evidence="2">Cytoplasm</location>
    </subcellularLocation>
</comment>
<evidence type="ECO:0000259" key="11">
    <source>
        <dbReference type="PROSITE" id="PS50956"/>
    </source>
</evidence>
<comment type="cofactor">
    <cofactor evidence="1 10">
        <name>pyridoxal 5'-phosphate</name>
        <dbReference type="ChEBI" id="CHEBI:597326"/>
    </cofactor>
</comment>
<dbReference type="Proteomes" id="UP000502508">
    <property type="component" value="Chromosome"/>
</dbReference>
<feature type="modified residue" description="N6-(pyridoxal phosphate)lysine" evidence="10">
    <location>
        <position position="212"/>
    </location>
</feature>
<evidence type="ECO:0000313" key="12">
    <source>
        <dbReference type="EMBL" id="BCB80985.1"/>
    </source>
</evidence>
<evidence type="ECO:0000256" key="4">
    <source>
        <dbReference type="ARBA" id="ARBA00022898"/>
    </source>
</evidence>
<dbReference type="GO" id="GO:0005737">
    <property type="term" value="C:cytoplasm"/>
    <property type="evidence" value="ECO:0007669"/>
    <property type="project" value="UniProtKB-SubCell"/>
</dbReference>
<dbReference type="GO" id="GO:0016829">
    <property type="term" value="F:lyase activity"/>
    <property type="evidence" value="ECO:0007669"/>
    <property type="project" value="UniProtKB-KW"/>
</dbReference>
<dbReference type="EMBL" id="AP022870">
    <property type="protein sequence ID" value="BCB80985.1"/>
    <property type="molecule type" value="Genomic_DNA"/>
</dbReference>
<dbReference type="SMART" id="SM00344">
    <property type="entry name" value="HTH_ASNC"/>
    <property type="match status" value="1"/>
</dbReference>
<evidence type="ECO:0000256" key="5">
    <source>
        <dbReference type="ARBA" id="ARBA00023015"/>
    </source>
</evidence>
<dbReference type="InterPro" id="IPR019885">
    <property type="entry name" value="Tscrpt_reg_HTH_AsnC-type_CS"/>
</dbReference>
<reference evidence="12 13" key="2">
    <citation type="submission" date="2020-03" db="EMBL/GenBank/DDBJ databases">
        <authorList>
            <person name="Ichikawa N."/>
            <person name="Kimura A."/>
            <person name="Kitahashi Y."/>
            <person name="Uohara A."/>
        </authorList>
    </citation>
    <scope>NUCLEOTIDE SEQUENCE [LARGE SCALE GENOMIC DNA]</scope>
    <source>
        <strain evidence="12 13">NBRC 107702</strain>
    </source>
</reference>
<comment type="function">
    <text evidence="9">A cysteine desulfhydrase that generates hydrogen sulfide, H(2)S. The H(2)S produced by this enzyme stimulates respiration in M.tuberculosis, mediated primarily via cytochrome bd with a lesser contribution from cytochrome bc1/aa3. H(2)S modulates the balance between respiration and glycolysis, and also contributes to redox homeostasis. Probably eliminates toxic levels of Cys (which can induce oxidative stress).</text>
</comment>
<dbReference type="SUPFAM" id="SSF46785">
    <property type="entry name" value="Winged helix' DNA-binding domain"/>
    <property type="match status" value="1"/>
</dbReference>
<evidence type="ECO:0000256" key="7">
    <source>
        <dbReference type="ARBA" id="ARBA00023163"/>
    </source>
</evidence>
<dbReference type="PRINTS" id="PR00033">
    <property type="entry name" value="HTHASNC"/>
</dbReference>
<evidence type="ECO:0000256" key="10">
    <source>
        <dbReference type="HAMAP-Rule" id="MF_00868"/>
    </source>
</evidence>
<keyword evidence="3 10" id="KW-0963">Cytoplasm</keyword>
<dbReference type="GO" id="GO:0030170">
    <property type="term" value="F:pyridoxal phosphate binding"/>
    <property type="evidence" value="ECO:0007669"/>
    <property type="project" value="UniProtKB-UniRule"/>
</dbReference>
<reference evidence="12 13" key="1">
    <citation type="submission" date="2020-03" db="EMBL/GenBank/DDBJ databases">
        <title>Whole genome shotgun sequence of Phytohabitans flavus NBRC 107702.</title>
        <authorList>
            <person name="Komaki H."/>
            <person name="Tamura T."/>
        </authorList>
    </citation>
    <scope>NUCLEOTIDE SEQUENCE [LARGE SCALE GENOMIC DNA]</scope>
    <source>
        <strain evidence="12 13">NBRC 107702</strain>
    </source>
</reference>
<name>A0A6F8Y4F8_9ACTN</name>
<dbReference type="InterPro" id="IPR011991">
    <property type="entry name" value="ArsR-like_HTH"/>
</dbReference>
<keyword evidence="8 10" id="KW-0456">Lyase</keyword>
<dbReference type="Pfam" id="PF13412">
    <property type="entry name" value="HTH_24"/>
    <property type="match status" value="1"/>
</dbReference>
<dbReference type="PROSITE" id="PS00519">
    <property type="entry name" value="HTH_ASNC_1"/>
    <property type="match status" value="1"/>
</dbReference>
<comment type="catalytic activity">
    <reaction evidence="10">
        <text>L-cysteine + H2O = hydrogen sulfide + pyruvate + NH4(+) + H(+)</text>
        <dbReference type="Rhea" id="RHEA:24931"/>
        <dbReference type="ChEBI" id="CHEBI:15361"/>
        <dbReference type="ChEBI" id="CHEBI:15377"/>
        <dbReference type="ChEBI" id="CHEBI:15378"/>
        <dbReference type="ChEBI" id="CHEBI:28938"/>
        <dbReference type="ChEBI" id="CHEBI:29919"/>
        <dbReference type="ChEBI" id="CHEBI:35235"/>
        <dbReference type="EC" id="4.4.1.1"/>
    </reaction>
</comment>
<dbReference type="InterPro" id="IPR019887">
    <property type="entry name" value="Tscrpt_reg_AsnC/Lrp_C"/>
</dbReference>
<dbReference type="PROSITE" id="PS50956">
    <property type="entry name" value="HTH_ASNC_2"/>
    <property type="match status" value="1"/>
</dbReference>
<dbReference type="SUPFAM" id="SSF53686">
    <property type="entry name" value="Tryptophan synthase beta subunit-like PLP-dependent enzymes"/>
    <property type="match status" value="1"/>
</dbReference>
<sequence>MDDIDLRLVELLRGNARLSYAELARQVGLSAPAVHDRVGKLESSGVIRGYRADAEPGAIGLGVTALIGLVQDSGGDTDDVLEALRGMPEIESCYFMAGVESFLLKVRVPTIQELETVILRLNRTAGWHRRVPPSPSPPNGRSGRSPCYGPRMELLDRCNDSDRAWVTDAIAKVEADANRSADTHLLAFPLPVDWGIDLYLKDESVHPTGSLKHRLARSLFLYGLCNGWIGPKTTIVEASSGSTAVSEAYFARMLGLPFIAVMPASTSQEKVALIEFQGGRCHLVEDPASVVVEARWLAEDTGGHFMDQFTYAERATDWRGNNNIAESIYAQMALERHAIPAWVVVGAGTGGTSATIGRYARYCRYPTKLCVVDPENSAFYPAWQAADWSHETGLGSRIEGIGRPRVEPSFQPTLVDRMVRVPDAASLAAMRAASALLGRRVGGSTGTNLWGAFGLIAEMRAAGTRGSVVTLLCDAGERYANTYYSDEWVAAQGLDMAPYLGMLDGFLATGIMPAALPALGT</sequence>
<dbReference type="InterPro" id="IPR000485">
    <property type="entry name" value="AsnC-type_HTH_dom"/>
</dbReference>
<dbReference type="KEGG" id="pfla:Pflav_073950"/>
<dbReference type="GO" id="GO:0019450">
    <property type="term" value="P:L-cysteine catabolic process to pyruvate"/>
    <property type="evidence" value="ECO:0007669"/>
    <property type="project" value="UniProtKB-UniRule"/>
</dbReference>
<protein>
    <recommendedName>
        <fullName evidence="10">L-cysteine desulfhydrase Cds1</fullName>
        <ecNumber evidence="10">4.4.1.1</ecNumber>
    </recommendedName>
</protein>
<dbReference type="PANTHER" id="PTHR10314">
    <property type="entry name" value="CYSTATHIONINE BETA-SYNTHASE"/>
    <property type="match status" value="1"/>
</dbReference>
<dbReference type="AlphaFoldDB" id="A0A6F8Y4F8"/>
<evidence type="ECO:0000256" key="1">
    <source>
        <dbReference type="ARBA" id="ARBA00001933"/>
    </source>
</evidence>
<dbReference type="EC" id="4.4.1.1" evidence="10"/>
<gene>
    <name evidence="10" type="primary">cds1</name>
    <name evidence="12" type="ORF">Pflav_073950</name>
</gene>
<dbReference type="Pfam" id="PF01037">
    <property type="entry name" value="AsnC_trans_reg"/>
    <property type="match status" value="1"/>
</dbReference>
<keyword evidence="13" id="KW-1185">Reference proteome</keyword>
<dbReference type="SUPFAM" id="SSF54909">
    <property type="entry name" value="Dimeric alpha+beta barrel"/>
    <property type="match status" value="1"/>
</dbReference>
<dbReference type="CDD" id="cd00090">
    <property type="entry name" value="HTH_ARSR"/>
    <property type="match status" value="1"/>
</dbReference>
<organism evidence="12 13">
    <name type="scientific">Phytohabitans flavus</name>
    <dbReference type="NCBI Taxonomy" id="1076124"/>
    <lineage>
        <taxon>Bacteria</taxon>
        <taxon>Bacillati</taxon>
        <taxon>Actinomycetota</taxon>
        <taxon>Actinomycetes</taxon>
        <taxon>Micromonosporales</taxon>
        <taxon>Micromonosporaceae</taxon>
    </lineage>
</organism>
<evidence type="ECO:0000256" key="6">
    <source>
        <dbReference type="ARBA" id="ARBA00023125"/>
    </source>
</evidence>
<dbReference type="GO" id="GO:0043565">
    <property type="term" value="F:sequence-specific DNA binding"/>
    <property type="evidence" value="ECO:0007669"/>
    <property type="project" value="InterPro"/>
</dbReference>
<evidence type="ECO:0000256" key="9">
    <source>
        <dbReference type="ARBA" id="ARBA00055251"/>
    </source>
</evidence>
<comment type="similarity">
    <text evidence="10">Belongs to the cysteine synthase/cystathionine beta-synthase family. Cds1 subfamily.</text>
</comment>
<dbReference type="InterPro" id="IPR019888">
    <property type="entry name" value="Tscrpt_reg_AsnC-like"/>
</dbReference>
<dbReference type="InterPro" id="IPR011008">
    <property type="entry name" value="Dimeric_a/b-barrel"/>
</dbReference>
<dbReference type="Gene3D" id="3.30.70.920">
    <property type="match status" value="1"/>
</dbReference>
<dbReference type="InterPro" id="IPR036052">
    <property type="entry name" value="TrpB-like_PALP_sf"/>
</dbReference>
<dbReference type="InterPro" id="IPR047586">
    <property type="entry name" value="Cds1"/>
</dbReference>
<dbReference type="FunFam" id="3.40.50.1100:FF:000015">
    <property type="entry name" value="Cysteine synthase B"/>
    <property type="match status" value="1"/>
</dbReference>